<dbReference type="RefSeq" id="WP_183970199.1">
    <property type="nucleotide sequence ID" value="NZ_BAABEW010000020.1"/>
</dbReference>
<dbReference type="Pfam" id="PF02321">
    <property type="entry name" value="OEP"/>
    <property type="match status" value="2"/>
</dbReference>
<comment type="subcellular location">
    <subcellularLocation>
        <location evidence="1">Cell outer membrane</location>
    </subcellularLocation>
</comment>
<dbReference type="InterPro" id="IPR051906">
    <property type="entry name" value="TolC-like"/>
</dbReference>
<evidence type="ECO:0000313" key="9">
    <source>
        <dbReference type="EMBL" id="MBB5273504.1"/>
    </source>
</evidence>
<dbReference type="PANTHER" id="PTHR30026:SF20">
    <property type="entry name" value="OUTER MEMBRANE PROTEIN TOLC"/>
    <property type="match status" value="1"/>
</dbReference>
<organism evidence="9 10">
    <name type="scientific">Quisquiliibacterium transsilvanicum</name>
    <dbReference type="NCBI Taxonomy" id="1549638"/>
    <lineage>
        <taxon>Bacteria</taxon>
        <taxon>Pseudomonadati</taxon>
        <taxon>Pseudomonadota</taxon>
        <taxon>Betaproteobacteria</taxon>
        <taxon>Burkholderiales</taxon>
        <taxon>Burkholderiaceae</taxon>
        <taxon>Quisquiliibacterium</taxon>
    </lineage>
</organism>
<evidence type="ECO:0000256" key="4">
    <source>
        <dbReference type="ARBA" id="ARBA00022452"/>
    </source>
</evidence>
<keyword evidence="5" id="KW-0812">Transmembrane</keyword>
<dbReference type="NCBIfam" id="TIGR01844">
    <property type="entry name" value="type_I_sec_TolC"/>
    <property type="match status" value="1"/>
</dbReference>
<keyword evidence="9" id="KW-0378">Hydrolase</keyword>
<dbReference type="GO" id="GO:0015288">
    <property type="term" value="F:porin activity"/>
    <property type="evidence" value="ECO:0007669"/>
    <property type="project" value="TreeGrafter"/>
</dbReference>
<dbReference type="GO" id="GO:0009279">
    <property type="term" value="C:cell outer membrane"/>
    <property type="evidence" value="ECO:0007669"/>
    <property type="project" value="UniProtKB-SubCell"/>
</dbReference>
<dbReference type="InterPro" id="IPR003423">
    <property type="entry name" value="OMP_efflux"/>
</dbReference>
<gene>
    <name evidence="9" type="ORF">HNQ70_003534</name>
</gene>
<dbReference type="EMBL" id="JACHGB010000007">
    <property type="protein sequence ID" value="MBB5273504.1"/>
    <property type="molecule type" value="Genomic_DNA"/>
</dbReference>
<evidence type="ECO:0000256" key="1">
    <source>
        <dbReference type="ARBA" id="ARBA00004442"/>
    </source>
</evidence>
<dbReference type="AlphaFoldDB" id="A0A7W8HK21"/>
<comment type="similarity">
    <text evidence="2">Belongs to the outer membrane factor (OMF) (TC 1.B.17) family.</text>
</comment>
<dbReference type="GO" id="GO:0006508">
    <property type="term" value="P:proteolysis"/>
    <property type="evidence" value="ECO:0007669"/>
    <property type="project" value="UniProtKB-KW"/>
</dbReference>
<dbReference type="Proteomes" id="UP000532440">
    <property type="component" value="Unassembled WGS sequence"/>
</dbReference>
<keyword evidence="9" id="KW-0645">Protease</keyword>
<keyword evidence="3" id="KW-0813">Transport</keyword>
<sequence length="444" mass="47103">MASLASALLLALLPFAAKATGLAEGLRDALATNPNWEAAQAQRDAGVEAEVQGRAGLLPQASFSASRSRASTDSTVASLQGPQNSSRDYSAYNYALQLRQPLYRPKAWAAYGQGKAQAAYAEANLQATRQELARQVVLAYAEWGFASAALTAARSQAESLELSASSAARMFNAGDGTRVELETARARLAQARAQVVEADGQVRAARRGWLQITGHGGDLQEAVALPAIGNGASLRLPLDLDTLSQWQQEALAGSAQIQALQHAVRAAQQEVRKSRADHLPSLDLFASRTRSQSDTELTIGNRYDTTRLGLQLSVPIYSGGAVSSVVRQAAANLRRAESELEAARLDLLLRVEREWHAFRAARDAAAASAQAVDAASLAVRAARLGIPAGSATRVDELNAIAEESLARRDLIQADSRALVAWAQLLAAAGRLDEQALQQADAALR</sequence>
<proteinExistence type="inferred from homology"/>
<evidence type="ECO:0000256" key="2">
    <source>
        <dbReference type="ARBA" id="ARBA00007613"/>
    </source>
</evidence>
<dbReference type="GO" id="GO:0015562">
    <property type="term" value="F:efflux transmembrane transporter activity"/>
    <property type="evidence" value="ECO:0007669"/>
    <property type="project" value="InterPro"/>
</dbReference>
<keyword evidence="6" id="KW-0472">Membrane</keyword>
<evidence type="ECO:0000256" key="5">
    <source>
        <dbReference type="ARBA" id="ARBA00022692"/>
    </source>
</evidence>
<evidence type="ECO:0000313" key="10">
    <source>
        <dbReference type="Proteomes" id="UP000532440"/>
    </source>
</evidence>
<feature type="signal peptide" evidence="8">
    <location>
        <begin position="1"/>
        <end position="19"/>
    </location>
</feature>
<dbReference type="Gene3D" id="1.20.1600.10">
    <property type="entry name" value="Outer membrane efflux proteins (OEP)"/>
    <property type="match status" value="1"/>
</dbReference>
<keyword evidence="4" id="KW-1134">Transmembrane beta strand</keyword>
<keyword evidence="8" id="KW-0732">Signal</keyword>
<evidence type="ECO:0000256" key="3">
    <source>
        <dbReference type="ARBA" id="ARBA00022448"/>
    </source>
</evidence>
<accession>A0A7W8HK21</accession>
<name>A0A7W8HK21_9BURK</name>
<evidence type="ECO:0000256" key="7">
    <source>
        <dbReference type="ARBA" id="ARBA00023237"/>
    </source>
</evidence>
<dbReference type="GO" id="GO:0008233">
    <property type="term" value="F:peptidase activity"/>
    <property type="evidence" value="ECO:0007669"/>
    <property type="project" value="UniProtKB-KW"/>
</dbReference>
<evidence type="ECO:0000256" key="8">
    <source>
        <dbReference type="SAM" id="SignalP"/>
    </source>
</evidence>
<dbReference type="SUPFAM" id="SSF56954">
    <property type="entry name" value="Outer membrane efflux proteins (OEP)"/>
    <property type="match status" value="1"/>
</dbReference>
<keyword evidence="10" id="KW-1185">Reference proteome</keyword>
<dbReference type="GO" id="GO:1990281">
    <property type="term" value="C:efflux pump complex"/>
    <property type="evidence" value="ECO:0007669"/>
    <property type="project" value="TreeGrafter"/>
</dbReference>
<evidence type="ECO:0000256" key="6">
    <source>
        <dbReference type="ARBA" id="ARBA00023136"/>
    </source>
</evidence>
<reference evidence="9 10" key="1">
    <citation type="submission" date="2020-08" db="EMBL/GenBank/DDBJ databases">
        <title>Genomic Encyclopedia of Type Strains, Phase IV (KMG-IV): sequencing the most valuable type-strain genomes for metagenomic binning, comparative biology and taxonomic classification.</title>
        <authorList>
            <person name="Goeker M."/>
        </authorList>
    </citation>
    <scope>NUCLEOTIDE SEQUENCE [LARGE SCALE GENOMIC DNA]</scope>
    <source>
        <strain evidence="9 10">DSM 29781</strain>
    </source>
</reference>
<comment type="caution">
    <text evidence="9">The sequence shown here is derived from an EMBL/GenBank/DDBJ whole genome shotgun (WGS) entry which is preliminary data.</text>
</comment>
<feature type="chain" id="PRO_5031046008" evidence="8">
    <location>
        <begin position="20"/>
        <end position="444"/>
    </location>
</feature>
<dbReference type="InterPro" id="IPR010130">
    <property type="entry name" value="T1SS_OMP_TolC"/>
</dbReference>
<protein>
    <submittedName>
        <fullName evidence="9">Protease secretion system outer membrane protein</fullName>
    </submittedName>
</protein>
<keyword evidence="7" id="KW-0998">Cell outer membrane</keyword>
<dbReference type="PANTHER" id="PTHR30026">
    <property type="entry name" value="OUTER MEMBRANE PROTEIN TOLC"/>
    <property type="match status" value="1"/>
</dbReference>